<keyword evidence="3" id="KW-1003">Cell membrane</keyword>
<dbReference type="GO" id="GO:0047355">
    <property type="term" value="F:CDP-glycerol glycerophosphotransferase activity"/>
    <property type="evidence" value="ECO:0007669"/>
    <property type="project" value="InterPro"/>
</dbReference>
<dbReference type="RefSeq" id="WP_132372317.1">
    <property type="nucleotide sequence ID" value="NZ_SMAN01000016.1"/>
</dbReference>
<keyword evidence="7" id="KW-1133">Transmembrane helix</keyword>
<evidence type="ECO:0000313" key="8">
    <source>
        <dbReference type="EMBL" id="TCT19888.1"/>
    </source>
</evidence>
<accession>A0A4R3MTW4</accession>
<keyword evidence="9" id="KW-1185">Reference proteome</keyword>
<organism evidence="8 9">
    <name type="scientific">Melghiribacillus thermohalophilus</name>
    <dbReference type="NCBI Taxonomy" id="1324956"/>
    <lineage>
        <taxon>Bacteria</taxon>
        <taxon>Bacillati</taxon>
        <taxon>Bacillota</taxon>
        <taxon>Bacilli</taxon>
        <taxon>Bacillales</taxon>
        <taxon>Bacillaceae</taxon>
        <taxon>Melghiribacillus</taxon>
    </lineage>
</organism>
<dbReference type="InterPro" id="IPR043148">
    <property type="entry name" value="TagF_C"/>
</dbReference>
<dbReference type="EMBL" id="SMAN01000016">
    <property type="protein sequence ID" value="TCT19888.1"/>
    <property type="molecule type" value="Genomic_DNA"/>
</dbReference>
<evidence type="ECO:0000256" key="2">
    <source>
        <dbReference type="ARBA" id="ARBA00010488"/>
    </source>
</evidence>
<reference evidence="8 9" key="1">
    <citation type="submission" date="2019-03" db="EMBL/GenBank/DDBJ databases">
        <title>Genomic Encyclopedia of Type Strains, Phase IV (KMG-IV): sequencing the most valuable type-strain genomes for metagenomic binning, comparative biology and taxonomic classification.</title>
        <authorList>
            <person name="Goeker M."/>
        </authorList>
    </citation>
    <scope>NUCLEOTIDE SEQUENCE [LARGE SCALE GENOMIC DNA]</scope>
    <source>
        <strain evidence="8 9">DSM 25894</strain>
    </source>
</reference>
<dbReference type="PANTHER" id="PTHR37316">
    <property type="entry name" value="TEICHOIC ACID GLYCEROL-PHOSPHATE PRIMASE"/>
    <property type="match status" value="1"/>
</dbReference>
<dbReference type="GO" id="GO:0005886">
    <property type="term" value="C:plasma membrane"/>
    <property type="evidence" value="ECO:0007669"/>
    <property type="project" value="UniProtKB-SubCell"/>
</dbReference>
<comment type="caution">
    <text evidence="8">The sequence shown here is derived from an EMBL/GenBank/DDBJ whole genome shotgun (WGS) entry which is preliminary data.</text>
</comment>
<dbReference type="PANTHER" id="PTHR37316:SF1">
    <property type="entry name" value="TEICHOIC ACID GLYCEROL-PHOSPHATE PRIMASE"/>
    <property type="match status" value="1"/>
</dbReference>
<feature type="transmembrane region" description="Helical" evidence="7">
    <location>
        <begin position="6"/>
        <end position="24"/>
    </location>
</feature>
<keyword evidence="6 7" id="KW-0472">Membrane</keyword>
<dbReference type="OrthoDB" id="9811865at2"/>
<keyword evidence="7" id="KW-0812">Transmembrane</keyword>
<comment type="similarity">
    <text evidence="2">Belongs to the CDP-glycerol glycerophosphotransferase family.</text>
</comment>
<dbReference type="AlphaFoldDB" id="A0A4R3MTW4"/>
<dbReference type="InterPro" id="IPR043149">
    <property type="entry name" value="TagF_N"/>
</dbReference>
<comment type="subcellular location">
    <subcellularLocation>
        <location evidence="1">Cell membrane</location>
        <topology evidence="1">Peripheral membrane protein</topology>
    </subcellularLocation>
</comment>
<keyword evidence="4 8" id="KW-0808">Transferase</keyword>
<keyword evidence="5" id="KW-0777">Teichoic acid biosynthesis</keyword>
<evidence type="ECO:0000256" key="3">
    <source>
        <dbReference type="ARBA" id="ARBA00022475"/>
    </source>
</evidence>
<dbReference type="Pfam" id="PF04464">
    <property type="entry name" value="Glyphos_transf"/>
    <property type="match status" value="1"/>
</dbReference>
<sequence length="392" mass="45921">MIRELFVFAYLTYVKIFFSLFSLFPQKKKTVFVSSFGDNVMFVFEKVINLADDQIVILQVPGTKGTFTPDARTKVLYFDMFRRPLTFLRGIYHLATCRVVFIDNYYGFLAATPFGENVICVQLWHANGAVKRFGLKDPSIHFRSRRAYKRFKSVYSRFHRIVAGSEKMAKIFQQAFDVNDDVILRTGVPRTDLFFDDEKKEEMVHRLRQQYPLIKGKQVILYAPTFRDSQLKNYSIQLNIKKLYEALHDQYALLLRLHPAVMNQYENNYPDFVIDGSEYPDVNHLLLIADYLITDYSSIPFEFSLLGKPMIFYAYDLEDYAETRGFWEDYETFVPGPIAKNTDELIHLLKHHSFDPAVIQKFSKEWNEYNDGHASEKLVLAIYNQEEKSAGN</sequence>
<proteinExistence type="inferred from homology"/>
<evidence type="ECO:0000313" key="9">
    <source>
        <dbReference type="Proteomes" id="UP000294650"/>
    </source>
</evidence>
<dbReference type="InterPro" id="IPR007554">
    <property type="entry name" value="Glycerophosphate_synth"/>
</dbReference>
<evidence type="ECO:0000256" key="7">
    <source>
        <dbReference type="SAM" id="Phobius"/>
    </source>
</evidence>
<dbReference type="Proteomes" id="UP000294650">
    <property type="component" value="Unassembled WGS sequence"/>
</dbReference>
<dbReference type="Gene3D" id="3.40.50.11820">
    <property type="match status" value="1"/>
</dbReference>
<dbReference type="SUPFAM" id="SSF53756">
    <property type="entry name" value="UDP-Glycosyltransferase/glycogen phosphorylase"/>
    <property type="match status" value="1"/>
</dbReference>
<evidence type="ECO:0000256" key="1">
    <source>
        <dbReference type="ARBA" id="ARBA00004202"/>
    </source>
</evidence>
<evidence type="ECO:0000256" key="6">
    <source>
        <dbReference type="ARBA" id="ARBA00023136"/>
    </source>
</evidence>
<evidence type="ECO:0000256" key="5">
    <source>
        <dbReference type="ARBA" id="ARBA00022944"/>
    </source>
</evidence>
<dbReference type="InterPro" id="IPR051612">
    <property type="entry name" value="Teichoic_Acid_Biosynth"/>
</dbReference>
<gene>
    <name evidence="8" type="ORF">EDD68_11616</name>
</gene>
<protein>
    <submittedName>
        <fullName evidence="8">CDP-glycerol glycerophosphotransferase (TagB/SpsB family)</fullName>
    </submittedName>
</protein>
<evidence type="ECO:0000256" key="4">
    <source>
        <dbReference type="ARBA" id="ARBA00022679"/>
    </source>
</evidence>
<name>A0A4R3MTW4_9BACI</name>
<dbReference type="Gene3D" id="3.40.50.12580">
    <property type="match status" value="1"/>
</dbReference>
<dbReference type="GO" id="GO:0019350">
    <property type="term" value="P:teichoic acid biosynthetic process"/>
    <property type="evidence" value="ECO:0007669"/>
    <property type="project" value="UniProtKB-KW"/>
</dbReference>